<keyword evidence="3" id="KW-0378">Hydrolase</keyword>
<name>A0A7W3XUJ1_9BACL</name>
<proteinExistence type="inferred from homology"/>
<dbReference type="Pfam" id="PF02021">
    <property type="entry name" value="UPF0102"/>
    <property type="match status" value="1"/>
</dbReference>
<dbReference type="PANTHER" id="PTHR34039">
    <property type="entry name" value="UPF0102 PROTEIN YRAN"/>
    <property type="match status" value="1"/>
</dbReference>
<keyword evidence="3" id="KW-0540">Nuclease</keyword>
<keyword evidence="4" id="KW-1185">Reference proteome</keyword>
<dbReference type="PANTHER" id="PTHR34039:SF1">
    <property type="entry name" value="UPF0102 PROTEIN YRAN"/>
    <property type="match status" value="1"/>
</dbReference>
<dbReference type="GO" id="GO:0003676">
    <property type="term" value="F:nucleic acid binding"/>
    <property type="evidence" value="ECO:0007669"/>
    <property type="project" value="InterPro"/>
</dbReference>
<dbReference type="Gene3D" id="3.40.1350.10">
    <property type="match status" value="1"/>
</dbReference>
<organism evidence="3 4">
    <name type="scientific">Fontibacillus solani</name>
    <dbReference type="NCBI Taxonomy" id="1572857"/>
    <lineage>
        <taxon>Bacteria</taxon>
        <taxon>Bacillati</taxon>
        <taxon>Bacillota</taxon>
        <taxon>Bacilli</taxon>
        <taxon>Bacillales</taxon>
        <taxon>Paenibacillaceae</taxon>
        <taxon>Fontibacillus</taxon>
    </lineage>
</organism>
<dbReference type="SUPFAM" id="SSF52980">
    <property type="entry name" value="Restriction endonuclease-like"/>
    <property type="match status" value="1"/>
</dbReference>
<evidence type="ECO:0000313" key="3">
    <source>
        <dbReference type="EMBL" id="MBA9088686.1"/>
    </source>
</evidence>
<comment type="caution">
    <text evidence="3">The sequence shown here is derived from an EMBL/GenBank/DDBJ whole genome shotgun (WGS) entry which is preliminary data.</text>
</comment>
<dbReference type="InterPro" id="IPR011856">
    <property type="entry name" value="tRNA_endonuc-like_dom_sf"/>
</dbReference>
<evidence type="ECO:0000256" key="1">
    <source>
        <dbReference type="ARBA" id="ARBA00006738"/>
    </source>
</evidence>
<accession>A0A7W3XUJ1</accession>
<dbReference type="Proteomes" id="UP000567067">
    <property type="component" value="Unassembled WGS sequence"/>
</dbReference>
<dbReference type="NCBIfam" id="NF009150">
    <property type="entry name" value="PRK12497.1-3"/>
    <property type="match status" value="1"/>
</dbReference>
<reference evidence="3 4" key="1">
    <citation type="submission" date="2020-08" db="EMBL/GenBank/DDBJ databases">
        <title>Genomic Encyclopedia of Type Strains, Phase III (KMG-III): the genomes of soil and plant-associated and newly described type strains.</title>
        <authorList>
            <person name="Whitman W."/>
        </authorList>
    </citation>
    <scope>NUCLEOTIDE SEQUENCE [LARGE SCALE GENOMIC DNA]</scope>
    <source>
        <strain evidence="3 4">CECT 8693</strain>
    </source>
</reference>
<protein>
    <recommendedName>
        <fullName evidence="2">UPF0102 protein FHR92_005204</fullName>
    </recommendedName>
</protein>
<dbReference type="InterPro" id="IPR011335">
    <property type="entry name" value="Restrct_endonuc-II-like"/>
</dbReference>
<dbReference type="InterPro" id="IPR003509">
    <property type="entry name" value="UPF0102_YraN-like"/>
</dbReference>
<comment type="similarity">
    <text evidence="1 2">Belongs to the UPF0102 family.</text>
</comment>
<dbReference type="NCBIfam" id="NF009154">
    <property type="entry name" value="PRK12497.3-3"/>
    <property type="match status" value="1"/>
</dbReference>
<evidence type="ECO:0000256" key="2">
    <source>
        <dbReference type="HAMAP-Rule" id="MF_00048"/>
    </source>
</evidence>
<sequence>MSMNDGRPSSQKRIDMDQRKARGSLAEQIAADYLIQQSYKVLERNWRCRSGEIDIVAETGHTVVIVEVRSRGKNSFTFGSPLESITSRKIKQVRNTATVYLHRISRSNARIRFDVIGIVMNPDESVNTLDHIIDAF</sequence>
<evidence type="ECO:0000313" key="4">
    <source>
        <dbReference type="Proteomes" id="UP000567067"/>
    </source>
</evidence>
<dbReference type="AlphaFoldDB" id="A0A7W3XUJ1"/>
<dbReference type="HAMAP" id="MF_00048">
    <property type="entry name" value="UPF0102"/>
    <property type="match status" value="1"/>
</dbReference>
<gene>
    <name evidence="3" type="ORF">FHR92_005204</name>
</gene>
<dbReference type="GO" id="GO:0004519">
    <property type="term" value="F:endonuclease activity"/>
    <property type="evidence" value="ECO:0007669"/>
    <property type="project" value="UniProtKB-KW"/>
</dbReference>
<dbReference type="EMBL" id="JACJIP010000064">
    <property type="protein sequence ID" value="MBA9088686.1"/>
    <property type="molecule type" value="Genomic_DNA"/>
</dbReference>
<keyword evidence="3" id="KW-0255">Endonuclease</keyword>
<dbReference type="CDD" id="cd20736">
    <property type="entry name" value="PoNe_Nuclease"/>
    <property type="match status" value="1"/>
</dbReference>
<dbReference type="RefSeq" id="WP_182540441.1">
    <property type="nucleotide sequence ID" value="NZ_JACJIP010000064.1"/>
</dbReference>